<reference evidence="2" key="1">
    <citation type="journal article" date="2019" name="Int. J. Syst. Evol. Microbiol.">
        <title>The Global Catalogue of Microorganisms (GCM) 10K type strain sequencing project: providing services to taxonomists for standard genome sequencing and annotation.</title>
        <authorList>
            <consortium name="The Broad Institute Genomics Platform"/>
            <consortium name="The Broad Institute Genome Sequencing Center for Infectious Disease"/>
            <person name="Wu L."/>
            <person name="Ma J."/>
        </authorList>
    </citation>
    <scope>NUCLEOTIDE SEQUENCE [LARGE SCALE GENOMIC DNA]</scope>
    <source>
        <strain evidence="2">JCM 13006</strain>
    </source>
</reference>
<dbReference type="Proteomes" id="UP001501752">
    <property type="component" value="Unassembled WGS sequence"/>
</dbReference>
<evidence type="ECO:0000313" key="1">
    <source>
        <dbReference type="EMBL" id="GAA4863411.1"/>
    </source>
</evidence>
<proteinExistence type="predicted"/>
<keyword evidence="2" id="KW-1185">Reference proteome</keyword>
<protein>
    <submittedName>
        <fullName evidence="1">Uncharacterized protein</fullName>
    </submittedName>
</protein>
<organism evidence="1 2">
    <name type="scientific">Kitasatospora terrestris</name>
    <dbReference type="NCBI Taxonomy" id="258051"/>
    <lineage>
        <taxon>Bacteria</taxon>
        <taxon>Bacillati</taxon>
        <taxon>Actinomycetota</taxon>
        <taxon>Actinomycetes</taxon>
        <taxon>Kitasatosporales</taxon>
        <taxon>Streptomycetaceae</taxon>
        <taxon>Kitasatospora</taxon>
    </lineage>
</organism>
<dbReference type="EMBL" id="BAABIS010000001">
    <property type="protein sequence ID" value="GAA4863411.1"/>
    <property type="molecule type" value="Genomic_DNA"/>
</dbReference>
<name>A0ABP9E561_9ACTN</name>
<comment type="caution">
    <text evidence="1">The sequence shown here is derived from an EMBL/GenBank/DDBJ whole genome shotgun (WGS) entry which is preliminary data.</text>
</comment>
<sequence>MLTCHDLRRCRFYRDRRAGPLVSRLTVACRPTWHDCGTVDAQLEGDSTSRPLTSALADPGQEWAPCRFPARYQLVGHEEGTAL</sequence>
<evidence type="ECO:0000313" key="2">
    <source>
        <dbReference type="Proteomes" id="UP001501752"/>
    </source>
</evidence>
<accession>A0ABP9E561</accession>
<gene>
    <name evidence="1" type="ORF">GCM10023235_47040</name>
</gene>